<dbReference type="Pfam" id="PF00582">
    <property type="entry name" value="Usp"/>
    <property type="match status" value="1"/>
</dbReference>
<dbReference type="RefSeq" id="WP_004320098.1">
    <property type="nucleotide sequence ID" value="NZ_CP012543.1"/>
</dbReference>
<dbReference type="AlphaFoldDB" id="A0A6G5QKL6"/>
<dbReference type="InterPro" id="IPR006015">
    <property type="entry name" value="Universal_stress_UspA"/>
</dbReference>
<name>A0A6G5QKL6_CAMRE</name>
<reference evidence="3 4" key="1">
    <citation type="submission" date="2016-07" db="EMBL/GenBank/DDBJ databases">
        <title>Comparative genomics of the Campylobacter concisus group.</title>
        <authorList>
            <person name="Miller W.G."/>
            <person name="Yee E."/>
            <person name="Chapman M.H."/>
            <person name="Huynh S."/>
            <person name="Bono J.L."/>
            <person name="On S.L.W."/>
            <person name="StLeger J."/>
            <person name="Foster G."/>
            <person name="Parker C.T."/>
        </authorList>
    </citation>
    <scope>NUCLEOTIDE SEQUENCE [LARGE SCALE GENOMIC DNA]</scope>
    <source>
        <strain evidence="3 4">ATCC 33238</strain>
    </source>
</reference>
<evidence type="ECO:0000259" key="2">
    <source>
        <dbReference type="Pfam" id="PF00582"/>
    </source>
</evidence>
<proteinExistence type="inferred from homology"/>
<accession>A0A6G5QKL6</accession>
<gene>
    <name evidence="3" type="ORF">CRECT_0478</name>
</gene>
<evidence type="ECO:0000313" key="3">
    <source>
        <dbReference type="EMBL" id="QCD46169.1"/>
    </source>
</evidence>
<evidence type="ECO:0000313" key="4">
    <source>
        <dbReference type="Proteomes" id="UP000502377"/>
    </source>
</evidence>
<sequence>MQYKKIFFPIGAGDDVKERIYGALLVAKHFNSHIEILACQLDPSVVYNMKMTLRGGVLYEEFLKAAKADLGLEHEQNETIFNKLCAEFGVQVSDEPIEGKTTAKFITKSGKRSVLVEQESKFCDMVVAAVPLDGKITGTFQAAVLKSGKTAIAIPRRMTSFKTENILVSWNGSTQNSRAVSSSIELLKNAKKVHCITCMPHSGDGNAEENLKKLEGYLKLHGIHATYEIVNTTSVPGEALLKSAKEGGFDLIVAGRYGENGFLEIFLSGTSRYFLKNTTIPVFM</sequence>
<dbReference type="Gene3D" id="3.40.50.12370">
    <property type="match status" value="1"/>
</dbReference>
<dbReference type="EMBL" id="CP012543">
    <property type="protein sequence ID" value="QCD46169.1"/>
    <property type="molecule type" value="Genomic_DNA"/>
</dbReference>
<dbReference type="PRINTS" id="PR01438">
    <property type="entry name" value="UNVRSLSTRESS"/>
</dbReference>
<dbReference type="KEGG" id="crx:CRECT_0478"/>
<dbReference type="CDD" id="cd00293">
    <property type="entry name" value="USP-like"/>
    <property type="match status" value="1"/>
</dbReference>
<dbReference type="InterPro" id="IPR006016">
    <property type="entry name" value="UspA"/>
</dbReference>
<organism evidence="3 4">
    <name type="scientific">Campylobacter rectus</name>
    <name type="common">Wolinella recta</name>
    <dbReference type="NCBI Taxonomy" id="203"/>
    <lineage>
        <taxon>Bacteria</taxon>
        <taxon>Pseudomonadati</taxon>
        <taxon>Campylobacterota</taxon>
        <taxon>Epsilonproteobacteria</taxon>
        <taxon>Campylobacterales</taxon>
        <taxon>Campylobacteraceae</taxon>
        <taxon>Campylobacter</taxon>
    </lineage>
</organism>
<feature type="domain" description="UspA" evidence="2">
    <location>
        <begin position="164"/>
        <end position="283"/>
    </location>
</feature>
<dbReference type="SUPFAM" id="SSF52402">
    <property type="entry name" value="Adenine nucleotide alpha hydrolases-like"/>
    <property type="match status" value="1"/>
</dbReference>
<protein>
    <submittedName>
        <fullName evidence="3">Putative universal stress protein UspA</fullName>
    </submittedName>
</protein>
<evidence type="ECO:0000256" key="1">
    <source>
        <dbReference type="ARBA" id="ARBA00008791"/>
    </source>
</evidence>
<dbReference type="Proteomes" id="UP000502377">
    <property type="component" value="Chromosome"/>
</dbReference>
<comment type="similarity">
    <text evidence="1">Belongs to the universal stress protein A family.</text>
</comment>